<organism evidence="5 6">
    <name type="scientific">Diplocarpon rosae</name>
    <dbReference type="NCBI Taxonomy" id="946125"/>
    <lineage>
        <taxon>Eukaryota</taxon>
        <taxon>Fungi</taxon>
        <taxon>Dikarya</taxon>
        <taxon>Ascomycota</taxon>
        <taxon>Pezizomycotina</taxon>
        <taxon>Leotiomycetes</taxon>
        <taxon>Helotiales</taxon>
        <taxon>Drepanopezizaceae</taxon>
        <taxon>Diplocarpon</taxon>
    </lineage>
</organism>
<name>A0AAD9WHB2_9HELO</name>
<evidence type="ECO:0000313" key="5">
    <source>
        <dbReference type="EMBL" id="KAK2629491.1"/>
    </source>
</evidence>
<keyword evidence="4" id="KW-0472">Membrane</keyword>
<keyword evidence="4" id="KW-1133">Transmembrane helix</keyword>
<evidence type="ECO:0000256" key="3">
    <source>
        <dbReference type="SAM" id="MobiDB-lite"/>
    </source>
</evidence>
<dbReference type="EMBL" id="JAUBYV010000001">
    <property type="protein sequence ID" value="KAK2629491.1"/>
    <property type="molecule type" value="Genomic_DNA"/>
</dbReference>
<keyword evidence="4" id="KW-0812">Transmembrane</keyword>
<dbReference type="SUPFAM" id="SSF51695">
    <property type="entry name" value="PLC-like phosphodiesterases"/>
    <property type="match status" value="1"/>
</dbReference>
<feature type="region of interest" description="Disordered" evidence="3">
    <location>
        <begin position="313"/>
        <end position="334"/>
    </location>
</feature>
<keyword evidence="6" id="KW-1185">Reference proteome</keyword>
<dbReference type="GO" id="GO:0006629">
    <property type="term" value="P:lipid metabolic process"/>
    <property type="evidence" value="ECO:0007669"/>
    <property type="project" value="InterPro"/>
</dbReference>
<feature type="compositionally biased region" description="Polar residues" evidence="3">
    <location>
        <begin position="325"/>
        <end position="334"/>
    </location>
</feature>
<dbReference type="GO" id="GO:0008081">
    <property type="term" value="F:phosphoric diester hydrolase activity"/>
    <property type="evidence" value="ECO:0007669"/>
    <property type="project" value="InterPro"/>
</dbReference>
<reference evidence="5" key="1">
    <citation type="submission" date="2023-06" db="EMBL/GenBank/DDBJ databases">
        <title>Draft genome of Marssonina rosae.</title>
        <authorList>
            <person name="Cheng Q."/>
        </authorList>
    </citation>
    <scope>NUCLEOTIDE SEQUENCE</scope>
    <source>
        <strain evidence="5">R4</strain>
    </source>
</reference>
<dbReference type="PANTHER" id="PTHR31571:SF1">
    <property type="entry name" value="ALTERED INHERITANCE OF MITOCHONDRIA PROTEIN 6"/>
    <property type="match status" value="1"/>
</dbReference>
<dbReference type="InterPro" id="IPR051236">
    <property type="entry name" value="HAT_RTT109-like"/>
</dbReference>
<comment type="similarity">
    <text evidence="1">Belongs to the AIM6 family.</text>
</comment>
<evidence type="ECO:0000313" key="6">
    <source>
        <dbReference type="Proteomes" id="UP001285354"/>
    </source>
</evidence>
<accession>A0AAD9WHB2</accession>
<evidence type="ECO:0000256" key="2">
    <source>
        <dbReference type="ARBA" id="ARBA00014286"/>
    </source>
</evidence>
<proteinExistence type="inferred from homology"/>
<sequence length="439" mass="47903">MAAGLKETVVEIEEGVYNASSARQGRRKGCVTLLRQSFHHGPHSSPWPMLVRRMLYLSATAIALATIISIIFHALILVLIQRLSPPRLPSNGVDKIVADWVEPESGKNNNNNSNTPSWLPNFSRGILPKPIHSHNDYWRRVPLFEALSLGITGVEADCHLIDGELYVGHTNKSLRASRTLKSLYLDPLFTILQSQNQNQNSPDPASSLISNANFDSSTRGIWDASPSTSLILLTDLKTSGSATLAAVQAQLAPFRARGWLTYWNGSAVVPGAITHVGTGNTPFASILDSEFANATYRDVFFDAPLDALLDTGTSTKKNTERDLNTKTGADTESNMNTDTSMYNISNSYYASTSIDHGIGVSISGLTSAQLQTVTTQVSQARALGLVSRYWDVPAWPVGRMVRVWAQLEEVGVGVLNADLVEVAARWDWKSCDLWGFGLC</sequence>
<feature type="transmembrane region" description="Helical" evidence="4">
    <location>
        <begin position="54"/>
        <end position="80"/>
    </location>
</feature>
<dbReference type="PANTHER" id="PTHR31571">
    <property type="entry name" value="ALTERED INHERITANCE OF MITOCHONDRIA PROTEIN 6"/>
    <property type="match status" value="1"/>
</dbReference>
<evidence type="ECO:0000256" key="1">
    <source>
        <dbReference type="ARBA" id="ARBA00008858"/>
    </source>
</evidence>
<protein>
    <recommendedName>
        <fullName evidence="2">Altered inheritance of mitochondria protein 6</fullName>
    </recommendedName>
</protein>
<comment type="caution">
    <text evidence="5">The sequence shown here is derived from an EMBL/GenBank/DDBJ whole genome shotgun (WGS) entry which is preliminary data.</text>
</comment>
<dbReference type="Proteomes" id="UP001285354">
    <property type="component" value="Unassembled WGS sequence"/>
</dbReference>
<dbReference type="InterPro" id="IPR017946">
    <property type="entry name" value="PLC-like_Pdiesterase_TIM-brl"/>
</dbReference>
<dbReference type="AlphaFoldDB" id="A0AAD9WHB2"/>
<gene>
    <name evidence="5" type="ORF">QTJ16_000311</name>
</gene>
<evidence type="ECO:0000256" key="4">
    <source>
        <dbReference type="SAM" id="Phobius"/>
    </source>
</evidence>